<feature type="region of interest" description="Disordered" evidence="1">
    <location>
        <begin position="44"/>
        <end position="93"/>
    </location>
</feature>
<accession>A0A2A2SEM1</accession>
<proteinExistence type="predicted"/>
<dbReference type="InterPro" id="IPR036034">
    <property type="entry name" value="PDZ_sf"/>
</dbReference>
<evidence type="ECO:0000256" key="1">
    <source>
        <dbReference type="SAM" id="MobiDB-lite"/>
    </source>
</evidence>
<dbReference type="Proteomes" id="UP000218151">
    <property type="component" value="Unassembled WGS sequence"/>
</dbReference>
<comment type="caution">
    <text evidence="2">The sequence shown here is derived from an EMBL/GenBank/DDBJ whole genome shotgun (WGS) entry which is preliminary data.</text>
</comment>
<evidence type="ECO:0000313" key="3">
    <source>
        <dbReference type="Proteomes" id="UP000218151"/>
    </source>
</evidence>
<name>A0A2A2SEM1_9SPHN</name>
<feature type="compositionally biased region" description="Acidic residues" evidence="1">
    <location>
        <begin position="46"/>
        <end position="56"/>
    </location>
</feature>
<sequence length="167" mass="17936">MLLVLSAACVLAWFLWSSGLFRETPASDARDRVRIVRGSEPVREPETDEIIVEPGEEAVARSERTAAPPPPGGAEKADMRSIPSGGGVRFEPVRDDAGLRGYRMSGVPDDLSNLGFREGDLLVRIDGRESASVPVEPGPGALLAPGIIVDVERDGREISWRLGPKPL</sequence>
<dbReference type="Gene3D" id="2.30.42.10">
    <property type="match status" value="1"/>
</dbReference>
<dbReference type="AlphaFoldDB" id="A0A2A2SEM1"/>
<organism evidence="2 3">
    <name type="scientific">Sphingomonas lenta</name>
    <dbReference type="NCBI Taxonomy" id="1141887"/>
    <lineage>
        <taxon>Bacteria</taxon>
        <taxon>Pseudomonadati</taxon>
        <taxon>Pseudomonadota</taxon>
        <taxon>Alphaproteobacteria</taxon>
        <taxon>Sphingomonadales</taxon>
        <taxon>Sphingomonadaceae</taxon>
        <taxon>Sphingomonas</taxon>
    </lineage>
</organism>
<dbReference type="RefSeq" id="WP_095997950.1">
    <property type="nucleotide sequence ID" value="NZ_NSLI01000003.1"/>
</dbReference>
<keyword evidence="3" id="KW-1185">Reference proteome</keyword>
<evidence type="ECO:0000313" key="2">
    <source>
        <dbReference type="EMBL" id="PAX07707.1"/>
    </source>
</evidence>
<reference evidence="3" key="1">
    <citation type="submission" date="2017-09" db="EMBL/GenBank/DDBJ databases">
        <authorList>
            <person name="Feng G."/>
            <person name="Zhu H."/>
        </authorList>
    </citation>
    <scope>NUCLEOTIDE SEQUENCE [LARGE SCALE GENOMIC DNA]</scope>
    <source>
        <strain evidence="3">1PNM-20</strain>
    </source>
</reference>
<gene>
    <name evidence="2" type="ORF">CKY28_08685</name>
</gene>
<protein>
    <submittedName>
        <fullName evidence="2">Uncharacterized protein</fullName>
    </submittedName>
</protein>
<dbReference type="EMBL" id="NSLI01000003">
    <property type="protein sequence ID" value="PAX07707.1"/>
    <property type="molecule type" value="Genomic_DNA"/>
</dbReference>